<dbReference type="OrthoDB" id="188986at2"/>
<organism evidence="2 3">
    <name type="scientific">Rubritalea squalenifaciens DSM 18772</name>
    <dbReference type="NCBI Taxonomy" id="1123071"/>
    <lineage>
        <taxon>Bacteria</taxon>
        <taxon>Pseudomonadati</taxon>
        <taxon>Verrucomicrobiota</taxon>
        <taxon>Verrucomicrobiia</taxon>
        <taxon>Verrucomicrobiales</taxon>
        <taxon>Rubritaleaceae</taxon>
        <taxon>Rubritalea</taxon>
    </lineage>
</organism>
<keyword evidence="1" id="KW-0732">Signal</keyword>
<evidence type="ECO:0000313" key="2">
    <source>
        <dbReference type="EMBL" id="SHJ97924.1"/>
    </source>
</evidence>
<dbReference type="EMBL" id="FQYR01000005">
    <property type="protein sequence ID" value="SHJ97924.1"/>
    <property type="molecule type" value="Genomic_DNA"/>
</dbReference>
<reference evidence="2 3" key="1">
    <citation type="submission" date="2016-11" db="EMBL/GenBank/DDBJ databases">
        <authorList>
            <person name="Jaros S."/>
            <person name="Januszkiewicz K."/>
            <person name="Wedrychowicz H."/>
        </authorList>
    </citation>
    <scope>NUCLEOTIDE SEQUENCE [LARGE SCALE GENOMIC DNA]</scope>
    <source>
        <strain evidence="2 3">DSM 18772</strain>
    </source>
</reference>
<evidence type="ECO:0000313" key="3">
    <source>
        <dbReference type="Proteomes" id="UP000184510"/>
    </source>
</evidence>
<name>A0A1M6NQH3_9BACT</name>
<dbReference type="STRING" id="1123071.SAMN02745181_2931"/>
<dbReference type="InParanoid" id="A0A1M6NQH3"/>
<proteinExistence type="predicted"/>
<feature type="chain" id="PRO_5013178193" evidence="1">
    <location>
        <begin position="21"/>
        <end position="306"/>
    </location>
</feature>
<dbReference type="Gene3D" id="2.40.128.130">
    <property type="entry name" value="Autotransporter beta-domain"/>
    <property type="match status" value="1"/>
</dbReference>
<dbReference type="Proteomes" id="UP000184510">
    <property type="component" value="Unassembled WGS sequence"/>
</dbReference>
<feature type="signal peptide" evidence="1">
    <location>
        <begin position="1"/>
        <end position="20"/>
    </location>
</feature>
<dbReference type="InterPro" id="IPR036709">
    <property type="entry name" value="Autotransporte_beta_dom_sf"/>
</dbReference>
<keyword evidence="3" id="KW-1185">Reference proteome</keyword>
<protein>
    <submittedName>
        <fullName evidence="2">Putative MetA-pathway of phenol degradation</fullName>
    </submittedName>
</protein>
<dbReference type="Pfam" id="PF13557">
    <property type="entry name" value="Phenol_MetA_deg"/>
    <property type="match status" value="1"/>
</dbReference>
<sequence length="306" mass="33352">MKSQLATTALLPLTAVLAIAGEPVMETQQEPTNPFAKAINPISNPTLADLALPRTNIHAMFMHHRLPNEISLAGGDVELGGDLNLLAVQLEYAFNERFSIVATKDGYIDFNPDKTLEDQEGFANLAAGVKYAFIYDTVNQFAMSGTAVVEVPTGNRDVFQGYGDGAVNLIVNGLKLHDNWQFSGSIGTHVPFDSDAESLTGFASAHVSYRLTEKFIPLAEINWFHTFEEGDGTETPISVTDFEGGDLINLGSSNAKVNEDIVTLALGARYIISDSVNIGAAYEIPLTDEEDNLMRDRFTLDIVWEF</sequence>
<accession>A0A1M6NQH3</accession>
<evidence type="ECO:0000256" key="1">
    <source>
        <dbReference type="SAM" id="SignalP"/>
    </source>
</evidence>
<dbReference type="InterPro" id="IPR025737">
    <property type="entry name" value="FApF"/>
</dbReference>
<dbReference type="SUPFAM" id="SSF103515">
    <property type="entry name" value="Autotransporter"/>
    <property type="match status" value="1"/>
</dbReference>
<dbReference type="RefSeq" id="WP_143184500.1">
    <property type="nucleotide sequence ID" value="NZ_FQYR01000005.1"/>
</dbReference>
<gene>
    <name evidence="2" type="ORF">SAMN02745181_2931</name>
</gene>
<dbReference type="AlphaFoldDB" id="A0A1M6NQH3"/>